<protein>
    <submittedName>
        <fullName evidence="1">Uncharacterized protein</fullName>
    </submittedName>
</protein>
<reference evidence="1 2" key="1">
    <citation type="submission" date="2022-06" db="EMBL/GenBank/DDBJ databases">
        <title>Whole genome sequence of Streptomyces griseoincarnatus RB7AG.</title>
        <authorList>
            <person name="Ray L."/>
            <person name="Behera S."/>
            <person name="Panda A.N."/>
        </authorList>
    </citation>
    <scope>NUCLEOTIDE SEQUENCE [LARGE SCALE GENOMIC DNA]</scope>
    <source>
        <strain evidence="1 2">RB7AG</strain>
    </source>
</reference>
<dbReference type="Proteomes" id="UP001523263">
    <property type="component" value="Unassembled WGS sequence"/>
</dbReference>
<evidence type="ECO:0000313" key="1">
    <source>
        <dbReference type="EMBL" id="MCM2518149.1"/>
    </source>
</evidence>
<keyword evidence="2" id="KW-1185">Reference proteome</keyword>
<accession>A0ABT0W3J6</accession>
<gene>
    <name evidence="1" type="ORF">NC658_33800</name>
</gene>
<name>A0ABT0W3J6_STRGI</name>
<evidence type="ECO:0000313" key="2">
    <source>
        <dbReference type="Proteomes" id="UP001523263"/>
    </source>
</evidence>
<sequence length="659" mass="72538">MTPLEMLLAQDGDPPTLTDLGGEDTFWQQAHTLAASPLWFRAAETLLVEWDTLHYPDQAATFVTQALTTTTSPAAADDLLDQLVEHPGYLQRASSQLNTLALERSRHHSTPLEAELAGIFLEAALRLALPGTTKRYGLLDRLVDPDATAAPAAYARRVVRALGTAYEHWRDSDLLTALQRFSRTIVQGDAAYELAMCHLADAANAPDRATLLQAFATARDLLQQAIDADEDRPDATAFLAALDAVLAFDTGNTTTLATATGQLRRSLTEHALWLTGTRTHWRAGRYDTEAAWYTLSCSLEHVDGHLDQPLTAWPNQTIQHVLTVYTAHRSVRLQPAEAAPGGLQVLVAPRIEKAFASRQGLLLHLRGLVADAPDDWDAHAAHQLLQAIDDRLQADAPQVQPGDPGKAAAAASYPELAAELGSQLLASLPTHMLTSLQATYADWEAALVSKLPIAQQHIYNDILAVLQGCDDFHHPTVREHFTHLIVQAIRFLHSRTNRARAHHTPRFAYLFAPAPGEKLPLEETVQEDFHDYLDGNLEDVDIEVTDRSGGRADIEVRFPGFTTVIECKRTKGKTTRKGLRRYLGQTVAYQAGGITLGVLVVLDLTPKPSWIPNIRDDMWADHIPSPVPEQRDRWAVVVRVPGNRTSPYEMTAPATIQQN</sequence>
<dbReference type="RefSeq" id="WP_251100374.1">
    <property type="nucleotide sequence ID" value="NZ_JAMQBH010000037.1"/>
</dbReference>
<proteinExistence type="predicted"/>
<dbReference type="EMBL" id="JAMQBH010000037">
    <property type="protein sequence ID" value="MCM2518149.1"/>
    <property type="molecule type" value="Genomic_DNA"/>
</dbReference>
<comment type="caution">
    <text evidence="1">The sequence shown here is derived from an EMBL/GenBank/DDBJ whole genome shotgun (WGS) entry which is preliminary data.</text>
</comment>
<organism evidence="1 2">
    <name type="scientific">Streptomyces griseoincarnatus</name>
    <dbReference type="NCBI Taxonomy" id="29305"/>
    <lineage>
        <taxon>Bacteria</taxon>
        <taxon>Bacillati</taxon>
        <taxon>Actinomycetota</taxon>
        <taxon>Actinomycetes</taxon>
        <taxon>Kitasatosporales</taxon>
        <taxon>Streptomycetaceae</taxon>
        <taxon>Streptomyces</taxon>
        <taxon>Streptomyces griseoincarnatus group</taxon>
    </lineage>
</organism>